<evidence type="ECO:0000313" key="1">
    <source>
        <dbReference type="EMBL" id="MCX2563246.1"/>
    </source>
</evidence>
<evidence type="ECO:0000313" key="2">
    <source>
        <dbReference type="Proteomes" id="UP001301152"/>
    </source>
</evidence>
<accession>A0ABT3QDA4</accession>
<keyword evidence="2" id="KW-1185">Reference proteome</keyword>
<dbReference type="EMBL" id="JAPIUZ010000001">
    <property type="protein sequence ID" value="MCX2563246.1"/>
    <property type="molecule type" value="Genomic_DNA"/>
</dbReference>
<protein>
    <submittedName>
        <fullName evidence="1">Uncharacterized protein</fullName>
    </submittedName>
</protein>
<gene>
    <name evidence="1" type="ORF">OQ497_04610</name>
</gene>
<sequence length="73" mass="8263">MTVAPELWLQENGHPVTCVEKIRVLQENWSELRDVMQDAFDDALLMGVGEQVMREHLINLVSSLTSPQRSGDV</sequence>
<dbReference type="Proteomes" id="UP001301152">
    <property type="component" value="Unassembled WGS sequence"/>
</dbReference>
<name>A0ABT3QDA4_9PROT</name>
<dbReference type="RefSeq" id="WP_086555186.1">
    <property type="nucleotide sequence ID" value="NZ_JAERKX010000004.1"/>
</dbReference>
<organism evidence="1 2">
    <name type="scientific">Acetobacter thailandicus</name>
    <dbReference type="NCBI Taxonomy" id="1502842"/>
    <lineage>
        <taxon>Bacteria</taxon>
        <taxon>Pseudomonadati</taxon>
        <taxon>Pseudomonadota</taxon>
        <taxon>Alphaproteobacteria</taxon>
        <taxon>Acetobacterales</taxon>
        <taxon>Acetobacteraceae</taxon>
        <taxon>Acetobacter</taxon>
    </lineage>
</organism>
<reference evidence="1 2" key="1">
    <citation type="submission" date="2022-11" db="EMBL/GenBank/DDBJ databases">
        <title>Genome sequencing of Acetobacter type strain.</title>
        <authorList>
            <person name="Heo J."/>
            <person name="Lee D."/>
            <person name="Han B.-H."/>
            <person name="Hong S.-B."/>
            <person name="Kwon S.-W."/>
        </authorList>
    </citation>
    <scope>NUCLEOTIDE SEQUENCE [LARGE SCALE GENOMIC DNA]</scope>
    <source>
        <strain evidence="1 2">KACC 21253</strain>
    </source>
</reference>
<proteinExistence type="predicted"/>
<comment type="caution">
    <text evidence="1">The sequence shown here is derived from an EMBL/GenBank/DDBJ whole genome shotgun (WGS) entry which is preliminary data.</text>
</comment>